<dbReference type="Pfam" id="PF00069">
    <property type="entry name" value="Pkinase"/>
    <property type="match status" value="1"/>
</dbReference>
<dbReference type="GO" id="GO:0005524">
    <property type="term" value="F:ATP binding"/>
    <property type="evidence" value="ECO:0007669"/>
    <property type="project" value="InterPro"/>
</dbReference>
<keyword evidence="7 11" id="KW-1133">Transmembrane helix</keyword>
<feature type="chain" id="PRO_5042982854" description="Protein kinase domain-containing protein" evidence="12">
    <location>
        <begin position="25"/>
        <end position="622"/>
    </location>
</feature>
<feature type="region of interest" description="Disordered" evidence="10">
    <location>
        <begin position="589"/>
        <end position="622"/>
    </location>
</feature>
<dbReference type="InterPro" id="IPR032675">
    <property type="entry name" value="LRR_dom_sf"/>
</dbReference>
<evidence type="ECO:0000256" key="7">
    <source>
        <dbReference type="ARBA" id="ARBA00022989"/>
    </source>
</evidence>
<dbReference type="AlphaFoldDB" id="A0AAP0GYU4"/>
<name>A0AAP0GYU4_9ASTR</name>
<dbReference type="InterPro" id="IPR001611">
    <property type="entry name" value="Leu-rich_rpt"/>
</dbReference>
<comment type="caution">
    <text evidence="14">The sequence shown here is derived from an EMBL/GenBank/DDBJ whole genome shotgun (WGS) entry which is preliminary data.</text>
</comment>
<dbReference type="SUPFAM" id="SSF56112">
    <property type="entry name" value="Protein kinase-like (PK-like)"/>
    <property type="match status" value="1"/>
</dbReference>
<feature type="transmembrane region" description="Helical" evidence="11">
    <location>
        <begin position="241"/>
        <end position="269"/>
    </location>
</feature>
<evidence type="ECO:0000256" key="12">
    <source>
        <dbReference type="SAM" id="SignalP"/>
    </source>
</evidence>
<dbReference type="SUPFAM" id="SSF52058">
    <property type="entry name" value="L domain-like"/>
    <property type="match status" value="1"/>
</dbReference>
<evidence type="ECO:0000256" key="1">
    <source>
        <dbReference type="ARBA" id="ARBA00004479"/>
    </source>
</evidence>
<accession>A0AAP0GYU4</accession>
<gene>
    <name evidence="14" type="ORF">SSX86_017712</name>
</gene>
<dbReference type="Pfam" id="PF13855">
    <property type="entry name" value="LRR_8"/>
    <property type="match status" value="1"/>
</dbReference>
<reference evidence="14 15" key="1">
    <citation type="submission" date="2024-04" db="EMBL/GenBank/DDBJ databases">
        <title>The reference genome of an endangered Asteraceae, Deinandra increscens subsp. villosa, native to the Central Coast of California.</title>
        <authorList>
            <person name="Guilliams M."/>
            <person name="Hasenstab-Lehman K."/>
            <person name="Meyer R."/>
            <person name="Mcevoy S."/>
        </authorList>
    </citation>
    <scope>NUCLEOTIDE SEQUENCE [LARGE SCALE GENOMIC DNA]</scope>
    <source>
        <tissue evidence="14">Leaf</tissue>
    </source>
</reference>
<organism evidence="14 15">
    <name type="scientific">Deinandra increscens subsp. villosa</name>
    <dbReference type="NCBI Taxonomy" id="3103831"/>
    <lineage>
        <taxon>Eukaryota</taxon>
        <taxon>Viridiplantae</taxon>
        <taxon>Streptophyta</taxon>
        <taxon>Embryophyta</taxon>
        <taxon>Tracheophyta</taxon>
        <taxon>Spermatophyta</taxon>
        <taxon>Magnoliopsida</taxon>
        <taxon>eudicotyledons</taxon>
        <taxon>Gunneridae</taxon>
        <taxon>Pentapetalae</taxon>
        <taxon>asterids</taxon>
        <taxon>campanulids</taxon>
        <taxon>Asterales</taxon>
        <taxon>Asteraceae</taxon>
        <taxon>Asteroideae</taxon>
        <taxon>Heliantheae alliance</taxon>
        <taxon>Madieae</taxon>
        <taxon>Madiinae</taxon>
        <taxon>Deinandra</taxon>
    </lineage>
</organism>
<keyword evidence="4 11" id="KW-0812">Transmembrane</keyword>
<proteinExistence type="inferred from homology"/>
<dbReference type="EMBL" id="JBCNJP010000018">
    <property type="protein sequence ID" value="KAK9063840.1"/>
    <property type="molecule type" value="Genomic_DNA"/>
</dbReference>
<evidence type="ECO:0000256" key="4">
    <source>
        <dbReference type="ARBA" id="ARBA00022692"/>
    </source>
</evidence>
<dbReference type="PANTHER" id="PTHR48007">
    <property type="entry name" value="LEUCINE-RICH REPEAT RECEPTOR-LIKE PROTEIN KINASE PXC1"/>
    <property type="match status" value="1"/>
</dbReference>
<evidence type="ECO:0000256" key="8">
    <source>
        <dbReference type="ARBA" id="ARBA00023136"/>
    </source>
</evidence>
<keyword evidence="6" id="KW-0677">Repeat</keyword>
<keyword evidence="9" id="KW-0325">Glycoprotein</keyword>
<comment type="similarity">
    <text evidence="2">Belongs to the RLP family.</text>
</comment>
<evidence type="ECO:0000256" key="6">
    <source>
        <dbReference type="ARBA" id="ARBA00022737"/>
    </source>
</evidence>
<evidence type="ECO:0000256" key="10">
    <source>
        <dbReference type="SAM" id="MobiDB-lite"/>
    </source>
</evidence>
<dbReference type="Gene3D" id="3.30.200.20">
    <property type="entry name" value="Phosphorylase Kinase, domain 1"/>
    <property type="match status" value="1"/>
</dbReference>
<evidence type="ECO:0000259" key="13">
    <source>
        <dbReference type="PROSITE" id="PS50011"/>
    </source>
</evidence>
<dbReference type="Gene3D" id="3.80.10.10">
    <property type="entry name" value="Ribonuclease Inhibitor"/>
    <property type="match status" value="1"/>
</dbReference>
<sequence>MKKSYKTATFLFLLFFLCFQCVLSGDKEALLSLKSSIDPSNVLQWAGTDFCKWEGVKSCLQNRVSKLVLENKNLSGTLDSRIINQLDQIRVLSFKQNSISGQIPNLSALTNLKSLYLSHNNFSGEFPASLTTLHRLKIIALSGNNLSGPIPEQLLDVQKLHILYLDGNIFTGKIPPFSQSSLSYLNLSNNQFSGEIPVTGTLLKFNSTSFSGNVNLCSNSFGIPCPPDSISNGKHYRHHRVTAVITVIAFIVGGLSLLCVLVTLLVVILKKGKKNTAGFIVGKGVEAAAVDGGDMPEIGRLVFCGGGDTPEMSYRLEDLLKASAETLGRGTVGSTYKAVMETGFIVTVKRLKDTRCTDLEEFCRHVEVIGRLRHKNLVPLRAYFQAREERLLVFDYFPNGSLFSLIHGSKTSFGDKPLHWTSCLKIAEDLATGLLHIHQTHGLNHGNIKSSNVLLGPDFESCFTDYGLMPFKNQNSIEESSSSSLFYRAPECRDLQTPLSQQADVYSFGVLLLELLTGKAPSEDPVTDHGSDLPTWVKSIRQKETESSGEPVSSEKLGALLKIVVACVSVTPEDRPVMRDVLRMIKETRMEPTHVSSNSSDHSPGRWSDTVQSLPKDDHLSI</sequence>
<dbReference type="GO" id="GO:0016020">
    <property type="term" value="C:membrane"/>
    <property type="evidence" value="ECO:0007669"/>
    <property type="project" value="UniProtKB-SubCell"/>
</dbReference>
<protein>
    <recommendedName>
        <fullName evidence="13">Protein kinase domain-containing protein</fullName>
    </recommendedName>
</protein>
<dbReference type="Pfam" id="PF00560">
    <property type="entry name" value="LRR_1"/>
    <property type="match status" value="1"/>
</dbReference>
<feature type="domain" description="Protein kinase" evidence="13">
    <location>
        <begin position="321"/>
        <end position="590"/>
    </location>
</feature>
<feature type="signal peptide" evidence="12">
    <location>
        <begin position="1"/>
        <end position="24"/>
    </location>
</feature>
<evidence type="ECO:0000256" key="2">
    <source>
        <dbReference type="ARBA" id="ARBA00009592"/>
    </source>
</evidence>
<evidence type="ECO:0000313" key="15">
    <source>
        <dbReference type="Proteomes" id="UP001408789"/>
    </source>
</evidence>
<evidence type="ECO:0000256" key="9">
    <source>
        <dbReference type="ARBA" id="ARBA00023180"/>
    </source>
</evidence>
<dbReference type="Proteomes" id="UP001408789">
    <property type="component" value="Unassembled WGS sequence"/>
</dbReference>
<dbReference type="Pfam" id="PF08263">
    <property type="entry name" value="LRRNT_2"/>
    <property type="match status" value="1"/>
</dbReference>
<dbReference type="InterPro" id="IPR000719">
    <property type="entry name" value="Prot_kinase_dom"/>
</dbReference>
<dbReference type="InterPro" id="IPR011009">
    <property type="entry name" value="Kinase-like_dom_sf"/>
</dbReference>
<evidence type="ECO:0000313" key="14">
    <source>
        <dbReference type="EMBL" id="KAK9063840.1"/>
    </source>
</evidence>
<dbReference type="FunFam" id="3.80.10.10:FF:000275">
    <property type="entry name" value="Leucine-rich repeat receptor-like protein kinase"/>
    <property type="match status" value="1"/>
</dbReference>
<evidence type="ECO:0000256" key="5">
    <source>
        <dbReference type="ARBA" id="ARBA00022729"/>
    </source>
</evidence>
<dbReference type="InterPro" id="IPR046959">
    <property type="entry name" value="PRK1-6/SRF4-like"/>
</dbReference>
<keyword evidence="3" id="KW-0433">Leucine-rich repeat</keyword>
<dbReference type="PANTHER" id="PTHR48007:SF39">
    <property type="entry name" value="PROTEIN KINASE DOMAIN-CONTAINING PROTEIN"/>
    <property type="match status" value="1"/>
</dbReference>
<dbReference type="PROSITE" id="PS50011">
    <property type="entry name" value="PROTEIN_KINASE_DOM"/>
    <property type="match status" value="1"/>
</dbReference>
<keyword evidence="8 11" id="KW-0472">Membrane</keyword>
<keyword evidence="5 12" id="KW-0732">Signal</keyword>
<dbReference type="Gene3D" id="1.10.510.10">
    <property type="entry name" value="Transferase(Phosphotransferase) domain 1"/>
    <property type="match status" value="1"/>
</dbReference>
<keyword evidence="15" id="KW-1185">Reference proteome</keyword>
<evidence type="ECO:0000256" key="11">
    <source>
        <dbReference type="SAM" id="Phobius"/>
    </source>
</evidence>
<evidence type="ECO:0000256" key="3">
    <source>
        <dbReference type="ARBA" id="ARBA00022614"/>
    </source>
</evidence>
<dbReference type="GO" id="GO:0004672">
    <property type="term" value="F:protein kinase activity"/>
    <property type="evidence" value="ECO:0007669"/>
    <property type="project" value="InterPro"/>
</dbReference>
<comment type="subcellular location">
    <subcellularLocation>
        <location evidence="1">Membrane</location>
        <topology evidence="1">Single-pass type I membrane protein</topology>
    </subcellularLocation>
</comment>
<dbReference type="InterPro" id="IPR013210">
    <property type="entry name" value="LRR_N_plant-typ"/>
</dbReference>